<dbReference type="Gene3D" id="2.60.40.2130">
    <property type="entry name" value="F-spondin domain"/>
    <property type="match status" value="1"/>
</dbReference>
<organism evidence="3 4">
    <name type="scientific">Litoribacillus peritrichatus</name>
    <dbReference type="NCBI Taxonomy" id="718191"/>
    <lineage>
        <taxon>Bacteria</taxon>
        <taxon>Pseudomonadati</taxon>
        <taxon>Pseudomonadota</taxon>
        <taxon>Gammaproteobacteria</taxon>
        <taxon>Oceanospirillales</taxon>
        <taxon>Oceanospirillaceae</taxon>
        <taxon>Litoribacillus</taxon>
    </lineage>
</organism>
<dbReference type="NCBIfam" id="NF038123">
    <property type="entry name" value="NF038123_dom"/>
    <property type="match status" value="1"/>
</dbReference>
<sequence>MNTLTKIASPLLLALPLVAAPVSAAELNIEVTNLTNGIHFTPLLITAHDDSVDFFTTGVAASPALISMAEGGVIDDLMTENPGPNAVHRENPAGGLLAPSMSIATTLSTNELDHLSIVAMMLPTNDGFIGLDSWAIPEEAGTYTVYLNGYDAGSEANTELLSSNSGQETIPNPPPLGLTAQNASGVASTDNNETVHIHRGNIGDIDANGGASDLDSRVHRWLNPVAKVVITVAEDAE</sequence>
<gene>
    <name evidence="3" type="ORF">GCM10022277_25590</name>
</gene>
<feature type="chain" id="PRO_5046571988" evidence="1">
    <location>
        <begin position="25"/>
        <end position="237"/>
    </location>
</feature>
<feature type="domain" description="Spondin" evidence="2">
    <location>
        <begin position="39"/>
        <end position="168"/>
    </location>
</feature>
<evidence type="ECO:0000259" key="2">
    <source>
        <dbReference type="Pfam" id="PF06468"/>
    </source>
</evidence>
<dbReference type="InterPro" id="IPR038678">
    <property type="entry name" value="Spondin_N_sf"/>
</dbReference>
<protein>
    <submittedName>
        <fullName evidence="3">Spondin domain-containing protein</fullName>
    </submittedName>
</protein>
<proteinExistence type="predicted"/>
<dbReference type="InterPro" id="IPR009465">
    <property type="entry name" value="Spondin_N"/>
</dbReference>
<accession>A0ABP7MT28</accession>
<evidence type="ECO:0000256" key="1">
    <source>
        <dbReference type="SAM" id="SignalP"/>
    </source>
</evidence>
<dbReference type="Proteomes" id="UP001501565">
    <property type="component" value="Unassembled WGS sequence"/>
</dbReference>
<name>A0ABP7MT28_9GAMM</name>
<feature type="signal peptide" evidence="1">
    <location>
        <begin position="1"/>
        <end position="24"/>
    </location>
</feature>
<comment type="caution">
    <text evidence="3">The sequence shown here is derived from an EMBL/GenBank/DDBJ whole genome shotgun (WGS) entry which is preliminary data.</text>
</comment>
<dbReference type="Pfam" id="PF06468">
    <property type="entry name" value="Spond_N"/>
    <property type="match status" value="1"/>
</dbReference>
<reference evidence="4" key="1">
    <citation type="journal article" date="2019" name="Int. J. Syst. Evol. Microbiol.">
        <title>The Global Catalogue of Microorganisms (GCM) 10K type strain sequencing project: providing services to taxonomists for standard genome sequencing and annotation.</title>
        <authorList>
            <consortium name="The Broad Institute Genomics Platform"/>
            <consortium name="The Broad Institute Genome Sequencing Center for Infectious Disease"/>
            <person name="Wu L."/>
            <person name="Ma J."/>
        </authorList>
    </citation>
    <scope>NUCLEOTIDE SEQUENCE [LARGE SCALE GENOMIC DNA]</scope>
    <source>
        <strain evidence="4">JCM 17551</strain>
    </source>
</reference>
<dbReference type="EMBL" id="BAABBN010000007">
    <property type="protein sequence ID" value="GAA3927996.1"/>
    <property type="molecule type" value="Genomic_DNA"/>
</dbReference>
<dbReference type="RefSeq" id="WP_344798927.1">
    <property type="nucleotide sequence ID" value="NZ_BAABBN010000007.1"/>
</dbReference>
<keyword evidence="1" id="KW-0732">Signal</keyword>
<evidence type="ECO:0000313" key="3">
    <source>
        <dbReference type="EMBL" id="GAA3927996.1"/>
    </source>
</evidence>
<keyword evidence="4" id="KW-1185">Reference proteome</keyword>
<evidence type="ECO:0000313" key="4">
    <source>
        <dbReference type="Proteomes" id="UP001501565"/>
    </source>
</evidence>